<dbReference type="EMBL" id="JAVRRG010000006">
    <property type="protein sequence ID" value="KAK5100775.1"/>
    <property type="molecule type" value="Genomic_DNA"/>
</dbReference>
<evidence type="ECO:0000313" key="3">
    <source>
        <dbReference type="Proteomes" id="UP001345013"/>
    </source>
</evidence>
<dbReference type="PANTHER" id="PTHR36847">
    <property type="entry name" value="AMIDOLIGASE ENZYME"/>
    <property type="match status" value="1"/>
</dbReference>
<gene>
    <name evidence="2" type="ORF">LTR24_000921</name>
</gene>
<protein>
    <submittedName>
        <fullName evidence="2">Uncharacterized protein</fullName>
    </submittedName>
</protein>
<evidence type="ECO:0000256" key="1">
    <source>
        <dbReference type="SAM" id="MobiDB-lite"/>
    </source>
</evidence>
<evidence type="ECO:0000313" key="2">
    <source>
        <dbReference type="EMBL" id="KAK5100775.1"/>
    </source>
</evidence>
<accession>A0ABR0KMU3</accession>
<reference evidence="2 3" key="1">
    <citation type="submission" date="2023-08" db="EMBL/GenBank/DDBJ databases">
        <title>Black Yeasts Isolated from many extreme environments.</title>
        <authorList>
            <person name="Coleine C."/>
            <person name="Stajich J.E."/>
            <person name="Selbmann L."/>
        </authorList>
    </citation>
    <scope>NUCLEOTIDE SEQUENCE [LARGE SCALE GENOMIC DNA]</scope>
    <source>
        <strain evidence="2 3">CCFEE 5885</strain>
    </source>
</reference>
<keyword evidence="3" id="KW-1185">Reference proteome</keyword>
<comment type="caution">
    <text evidence="2">The sequence shown here is derived from an EMBL/GenBank/DDBJ whole genome shotgun (WGS) entry which is preliminary data.</text>
</comment>
<name>A0ABR0KMU3_9EURO</name>
<dbReference type="Proteomes" id="UP001345013">
    <property type="component" value="Unassembled WGS sequence"/>
</dbReference>
<dbReference type="PANTHER" id="PTHR36847:SF1">
    <property type="entry name" value="AMIDOLIGASE ENZYME"/>
    <property type="match status" value="1"/>
</dbReference>
<organism evidence="2 3">
    <name type="scientific">Lithohypha guttulata</name>
    <dbReference type="NCBI Taxonomy" id="1690604"/>
    <lineage>
        <taxon>Eukaryota</taxon>
        <taxon>Fungi</taxon>
        <taxon>Dikarya</taxon>
        <taxon>Ascomycota</taxon>
        <taxon>Pezizomycotina</taxon>
        <taxon>Eurotiomycetes</taxon>
        <taxon>Chaetothyriomycetidae</taxon>
        <taxon>Chaetothyriales</taxon>
        <taxon>Trichomeriaceae</taxon>
        <taxon>Lithohypha</taxon>
    </lineage>
</organism>
<sequence length="592" mass="67316">MAHDRSHHGPIDDVPRNGAEWIGEVLGDGEDIGATTLLTHIKSHAHTWGVELEFVFAFHKKRLERVLDTYGPNRRPGLDDPENQLAHERILVTRRRNPFDDAHEGHTTWPSWLLRVPETDQAYSLSRKVGSELACSWWKSNQYEQRNKPIYRTYFLEPLLIAQDVLYKQRLRPQIVGGKVEHNADSLGGATSVHEIFRTNETVLGQHAAFPGAELAFVAQRKDSLNYKKWMLTRDYTVYPATQREIVAALGLPDQERKLWNSDGIELVSKTYHYDNIDAGCRKLAKYLAQLGYVGNVQPVGGTTADSDGEEDDSPEDRVQWLNSAKDGMESERTWGAFDSVFAGTHVHIGLDWTPEDFEFDFLRHLGFLLVSNEQLISSLHAFKRRGKLTSFTPVDPVFTPNRQRTGSAEEHARTTELSEKYVSKHSIHSNESTFMVHAGNPPNTSFGSPETQQKAANFFFATNLTPTQFFDAVQRQLMNEPAHGVLVDLSRLFKHYQYSRQSPGERDGPPPICTIEFRQQGCTLDAEEVKRWVKFLFALVRLAEKRAKQTTDSFNVSLRNNAYASTVEREMPKYPSATLTMRRISISSGKR</sequence>
<feature type="region of interest" description="Disordered" evidence="1">
    <location>
        <begin position="395"/>
        <end position="415"/>
    </location>
</feature>
<proteinExistence type="predicted"/>